<dbReference type="RefSeq" id="WP_083052031.1">
    <property type="nucleotide sequence ID" value="NZ_CAXXQO010000003.1"/>
</dbReference>
<evidence type="ECO:0000256" key="1">
    <source>
        <dbReference type="ARBA" id="ARBA00004196"/>
    </source>
</evidence>
<dbReference type="STRING" id="1963862.B4O97_14950"/>
<dbReference type="Gene3D" id="3.40.50.2300">
    <property type="match status" value="2"/>
</dbReference>
<dbReference type="AlphaFoldDB" id="A0A1Y1RV05"/>
<dbReference type="EMBL" id="MWQY01000018">
    <property type="protein sequence ID" value="ORC32948.1"/>
    <property type="molecule type" value="Genomic_DNA"/>
</dbReference>
<feature type="chain" id="PRO_5012214711" description="Periplasmic binding protein domain-containing protein" evidence="4">
    <location>
        <begin position="21"/>
        <end position="333"/>
    </location>
</feature>
<dbReference type="InterPro" id="IPR025997">
    <property type="entry name" value="SBP_2_dom"/>
</dbReference>
<gene>
    <name evidence="6" type="ORF">B4O97_14950</name>
</gene>
<keyword evidence="7" id="KW-1185">Reference proteome</keyword>
<evidence type="ECO:0000313" key="7">
    <source>
        <dbReference type="Proteomes" id="UP000192343"/>
    </source>
</evidence>
<evidence type="ECO:0000256" key="3">
    <source>
        <dbReference type="ARBA" id="ARBA00022729"/>
    </source>
</evidence>
<accession>A0A1Y1RV05</accession>
<comment type="similarity">
    <text evidence="2">Belongs to the bacterial solute-binding protein 2 family.</text>
</comment>
<dbReference type="PANTHER" id="PTHR46847">
    <property type="entry name" value="D-ALLOSE-BINDING PERIPLASMIC PROTEIN-RELATED"/>
    <property type="match status" value="1"/>
</dbReference>
<proteinExistence type="inferred from homology"/>
<protein>
    <recommendedName>
        <fullName evidence="5">Periplasmic binding protein domain-containing protein</fullName>
    </recommendedName>
</protein>
<dbReference type="GO" id="GO:0030313">
    <property type="term" value="C:cell envelope"/>
    <property type="evidence" value="ECO:0007669"/>
    <property type="project" value="UniProtKB-SubCell"/>
</dbReference>
<evidence type="ECO:0000313" key="6">
    <source>
        <dbReference type="EMBL" id="ORC32948.1"/>
    </source>
</evidence>
<name>A0A1Y1RV05_9SPIO</name>
<dbReference type="GO" id="GO:0030246">
    <property type="term" value="F:carbohydrate binding"/>
    <property type="evidence" value="ECO:0007669"/>
    <property type="project" value="UniProtKB-ARBA"/>
</dbReference>
<evidence type="ECO:0000256" key="2">
    <source>
        <dbReference type="ARBA" id="ARBA00007639"/>
    </source>
</evidence>
<feature type="signal peptide" evidence="4">
    <location>
        <begin position="1"/>
        <end position="20"/>
    </location>
</feature>
<sequence length="333" mass="36127">MKKLLLCLIVSCFLVGAVFSAGEQEATGDSEGITIAYVTPALHVPFWKNVSDGIKQEAEKLGQKVTIIDSDSELNAATQLQNVQDLIQRGVDGIIISPTDSASCPPVLELAKADGIPVVISDIGTDSGEYVSFIISDNFEGAYQAGEYLARIMKKKGWENGDVAQIAISQARQNGRDRTAGFEKAMTEAGINVVNLLQCNQYTRGESFNFTQDLMAAHENLHGLFTQHDEANLGALSALENTGDYKNIAHVGFDGSPETVEAIKSGDRIAAASMQQPVLMGRESFKAMWKYLNGETPEERVLVPTILVTRENVLDVEDQLADNVFPAELEAQK</sequence>
<reference evidence="6 7" key="1">
    <citation type="submission" date="2017-03" db="EMBL/GenBank/DDBJ databases">
        <title>Draft Genome sequence of Marispirochaeta sp. strain JC444.</title>
        <authorList>
            <person name="Shivani Y."/>
            <person name="Subhash Y."/>
            <person name="Sasikala C."/>
            <person name="Ramana C."/>
        </authorList>
    </citation>
    <scope>NUCLEOTIDE SEQUENCE [LARGE SCALE GENOMIC DNA]</scope>
    <source>
        <strain evidence="6 7">JC444</strain>
    </source>
</reference>
<feature type="domain" description="Periplasmic binding protein" evidence="5">
    <location>
        <begin position="35"/>
        <end position="295"/>
    </location>
</feature>
<evidence type="ECO:0000256" key="4">
    <source>
        <dbReference type="SAM" id="SignalP"/>
    </source>
</evidence>
<dbReference type="SUPFAM" id="SSF53822">
    <property type="entry name" value="Periplasmic binding protein-like I"/>
    <property type="match status" value="1"/>
</dbReference>
<dbReference type="Proteomes" id="UP000192343">
    <property type="component" value="Unassembled WGS sequence"/>
</dbReference>
<dbReference type="Pfam" id="PF13407">
    <property type="entry name" value="Peripla_BP_4"/>
    <property type="match status" value="1"/>
</dbReference>
<dbReference type="OrthoDB" id="9769193at2"/>
<keyword evidence="3 4" id="KW-0732">Signal</keyword>
<dbReference type="InterPro" id="IPR028082">
    <property type="entry name" value="Peripla_BP_I"/>
</dbReference>
<dbReference type="PANTHER" id="PTHR46847:SF1">
    <property type="entry name" value="D-ALLOSE-BINDING PERIPLASMIC PROTEIN-RELATED"/>
    <property type="match status" value="1"/>
</dbReference>
<evidence type="ECO:0000259" key="5">
    <source>
        <dbReference type="Pfam" id="PF13407"/>
    </source>
</evidence>
<comment type="subcellular location">
    <subcellularLocation>
        <location evidence="1">Cell envelope</location>
    </subcellularLocation>
</comment>
<organism evidence="6 7">
    <name type="scientific">Marispirochaeta aestuarii</name>
    <dbReference type="NCBI Taxonomy" id="1963862"/>
    <lineage>
        <taxon>Bacteria</taxon>
        <taxon>Pseudomonadati</taxon>
        <taxon>Spirochaetota</taxon>
        <taxon>Spirochaetia</taxon>
        <taxon>Spirochaetales</taxon>
        <taxon>Spirochaetaceae</taxon>
        <taxon>Marispirochaeta</taxon>
    </lineage>
</organism>
<comment type="caution">
    <text evidence="6">The sequence shown here is derived from an EMBL/GenBank/DDBJ whole genome shotgun (WGS) entry which is preliminary data.</text>
</comment>